<evidence type="ECO:0000313" key="14">
    <source>
        <dbReference type="Proteomes" id="UP000322000"/>
    </source>
</evidence>
<keyword evidence="5" id="KW-0812">Transmembrane</keyword>
<dbReference type="Proteomes" id="UP000322000">
    <property type="component" value="Chromosome 10"/>
</dbReference>
<dbReference type="KEGG" id="tnl:113497859"/>
<dbReference type="GO" id="GO:0004578">
    <property type="term" value="F:chitobiosyldiphosphodolichol beta-mannosyltransferase activity"/>
    <property type="evidence" value="ECO:0007669"/>
    <property type="project" value="UniProtKB-EC"/>
</dbReference>
<name>A0A7E5VYN9_TRINI</name>
<dbReference type="InParanoid" id="A0A7E5VYN9"/>
<reference evidence="15" key="1">
    <citation type="submission" date="2025-08" db="UniProtKB">
        <authorList>
            <consortium name="RefSeq"/>
        </authorList>
    </citation>
    <scope>IDENTIFICATION</scope>
</reference>
<comment type="pathway">
    <text evidence="2">Protein modification; protein glycosylation.</text>
</comment>
<dbReference type="SUPFAM" id="SSF53756">
    <property type="entry name" value="UDP-Glycosyltransferase/glycogen phosphorylase"/>
    <property type="match status" value="1"/>
</dbReference>
<proteinExistence type="predicted"/>
<protein>
    <recommendedName>
        <fullName evidence="10">Beta-1,4-mannosyltransferase</fullName>
    </recommendedName>
    <alternativeName>
        <fullName evidence="11">GDP-Man:GlcNAc2-PP-dolichol mannosyltransferase</fullName>
    </alternativeName>
    <alternativeName>
        <fullName evidence="9">GDP-mannose-dolichol diphosphochitobiose mannosyltransferase</fullName>
    </alternativeName>
</protein>
<comment type="catalytic activity">
    <reaction evidence="12">
        <text>an N,N'-diacetylchitobiosyl-diphospho-di-trans,poly-cis-dolichol + GDP-alpha-D-mannose = a beta-D-Man-(1-&gt;4)-beta-D-GlcNAc-(1-&gt;4)-alpha-D-GlcNAc-diphospho-di-trans,poly-cis-dolichol + GDP + H(+)</text>
        <dbReference type="Rhea" id="RHEA:13865"/>
        <dbReference type="Rhea" id="RHEA-COMP:19510"/>
        <dbReference type="Rhea" id="RHEA-COMP:19511"/>
        <dbReference type="ChEBI" id="CHEBI:15378"/>
        <dbReference type="ChEBI" id="CHEBI:57269"/>
        <dbReference type="ChEBI" id="CHEBI:57527"/>
        <dbReference type="ChEBI" id="CHEBI:58189"/>
        <dbReference type="ChEBI" id="CHEBI:58472"/>
        <dbReference type="EC" id="2.4.1.142"/>
    </reaction>
    <physiologicalReaction direction="left-to-right" evidence="12">
        <dbReference type="Rhea" id="RHEA:13866"/>
    </physiologicalReaction>
</comment>
<keyword evidence="3" id="KW-0328">Glycosyltransferase</keyword>
<evidence type="ECO:0000313" key="15">
    <source>
        <dbReference type="RefSeq" id="XP_026733412.1"/>
    </source>
</evidence>
<dbReference type="AlphaFoldDB" id="A0A7E5VYN9"/>
<organism evidence="14 15">
    <name type="scientific">Trichoplusia ni</name>
    <name type="common">Cabbage looper</name>
    <dbReference type="NCBI Taxonomy" id="7111"/>
    <lineage>
        <taxon>Eukaryota</taxon>
        <taxon>Metazoa</taxon>
        <taxon>Ecdysozoa</taxon>
        <taxon>Arthropoda</taxon>
        <taxon>Hexapoda</taxon>
        <taxon>Insecta</taxon>
        <taxon>Pterygota</taxon>
        <taxon>Neoptera</taxon>
        <taxon>Endopterygota</taxon>
        <taxon>Lepidoptera</taxon>
        <taxon>Glossata</taxon>
        <taxon>Ditrysia</taxon>
        <taxon>Noctuoidea</taxon>
        <taxon>Noctuidae</taxon>
        <taxon>Plusiinae</taxon>
        <taxon>Trichoplusia</taxon>
    </lineage>
</organism>
<keyword evidence="8" id="KW-0472">Membrane</keyword>
<evidence type="ECO:0000256" key="2">
    <source>
        <dbReference type="ARBA" id="ARBA00004922"/>
    </source>
</evidence>
<evidence type="ECO:0000256" key="3">
    <source>
        <dbReference type="ARBA" id="ARBA00022676"/>
    </source>
</evidence>
<dbReference type="PANTHER" id="PTHR13036">
    <property type="entry name" value="BETA1,4 MANNOSYLTRANSFERASE"/>
    <property type="match status" value="1"/>
</dbReference>
<evidence type="ECO:0000256" key="12">
    <source>
        <dbReference type="ARBA" id="ARBA00045071"/>
    </source>
</evidence>
<evidence type="ECO:0000256" key="10">
    <source>
        <dbReference type="ARBA" id="ARBA00031566"/>
    </source>
</evidence>
<dbReference type="FunCoup" id="A0A7E5VYN9">
    <property type="interactions" value="2373"/>
</dbReference>
<accession>A0A7E5VYN9</accession>
<dbReference type="CTD" id="56052"/>
<evidence type="ECO:0000256" key="5">
    <source>
        <dbReference type="ARBA" id="ARBA00022692"/>
    </source>
</evidence>
<evidence type="ECO:0000256" key="7">
    <source>
        <dbReference type="ARBA" id="ARBA00022989"/>
    </source>
</evidence>
<comment type="subcellular location">
    <subcellularLocation>
        <location evidence="1">Endoplasmic reticulum membrane</location>
        <topology evidence="1">Single-pass membrane protein</topology>
    </subcellularLocation>
</comment>
<evidence type="ECO:0000256" key="9">
    <source>
        <dbReference type="ARBA" id="ARBA00031434"/>
    </source>
</evidence>
<keyword evidence="4" id="KW-0808">Transferase</keyword>
<dbReference type="GO" id="GO:0005789">
    <property type="term" value="C:endoplasmic reticulum membrane"/>
    <property type="evidence" value="ECO:0007669"/>
    <property type="project" value="UniProtKB-SubCell"/>
</dbReference>
<evidence type="ECO:0000256" key="11">
    <source>
        <dbReference type="ARBA" id="ARBA00033088"/>
    </source>
</evidence>
<gene>
    <name evidence="15" type="primary">LOC113497859</name>
</gene>
<dbReference type="InterPro" id="IPR026051">
    <property type="entry name" value="ALG1-like"/>
</dbReference>
<dbReference type="Gene3D" id="3.40.50.2000">
    <property type="entry name" value="Glycogen Phosphorylase B"/>
    <property type="match status" value="1"/>
</dbReference>
<feature type="domain" description="Glycosyl transferase family 1" evidence="13">
    <location>
        <begin position="254"/>
        <end position="422"/>
    </location>
</feature>
<dbReference type="GeneID" id="113497859"/>
<sequence length="448" mass="51330">MSPPEEKKVAKVVVLGDIGRSPRMQYHALSLANNGLKVNMIGYLETAPLIEILQHPQITITKLYPFDFNPLPRLLRYMAKAIWQTLSLLCTLFITGKCNYLLCQNPPAIPTLPVCRFYCLVSRAKFIIDWHNYAYSIMAMSLSMDHLLVKIAKHIERFFGEAADHNLCVTYSMKEDLLTHWNVRQATVLYDRPPKIFRPLSIEEKHEWFLKLSQEYPTFAYHGREQLNQSAGENTGTALTHVVNNQIELRPDRPGILFSSTSWTPDEDFSILLDALQVYETMNNSLSEGESSSLPKLICVITGKGPMKQQYLEKIEKRKWKHISVITPWLEAADYPKMVASADLGVCLHTSSSGLDLPMKIVDMFGAGLPVCAFDFLCLDELVENGVNGYTFKSSEELAKDIIGWFQGFPNNEKQNKIAERMRQEIATFRETRWEDNWDLRVKKYFSS</sequence>
<dbReference type="RefSeq" id="XP_026733412.1">
    <property type="nucleotide sequence ID" value="XM_026877611.1"/>
</dbReference>
<evidence type="ECO:0000259" key="13">
    <source>
        <dbReference type="Pfam" id="PF00534"/>
    </source>
</evidence>
<evidence type="ECO:0000256" key="8">
    <source>
        <dbReference type="ARBA" id="ARBA00023136"/>
    </source>
</evidence>
<dbReference type="InterPro" id="IPR001296">
    <property type="entry name" value="Glyco_trans_1"/>
</dbReference>
<keyword evidence="6" id="KW-0256">Endoplasmic reticulum</keyword>
<evidence type="ECO:0000256" key="6">
    <source>
        <dbReference type="ARBA" id="ARBA00022824"/>
    </source>
</evidence>
<dbReference type="Pfam" id="PF00534">
    <property type="entry name" value="Glycos_transf_1"/>
    <property type="match status" value="1"/>
</dbReference>
<dbReference type="OrthoDB" id="614844at2759"/>
<evidence type="ECO:0000256" key="1">
    <source>
        <dbReference type="ARBA" id="ARBA00004389"/>
    </source>
</evidence>
<dbReference type="PANTHER" id="PTHR13036:SF0">
    <property type="entry name" value="CHITOBIOSYLDIPHOSPHODOLICHOL BETA-MANNOSYLTRANSFERASE"/>
    <property type="match status" value="1"/>
</dbReference>
<keyword evidence="7" id="KW-1133">Transmembrane helix</keyword>
<evidence type="ECO:0000256" key="4">
    <source>
        <dbReference type="ARBA" id="ARBA00022679"/>
    </source>
</evidence>
<keyword evidence="14" id="KW-1185">Reference proteome</keyword>